<reference evidence="5" key="1">
    <citation type="submission" date="2020-05" db="EMBL/GenBank/DDBJ databases">
        <title>Fertoebacter nigrum gen. nov., sp. nov., a new member of the family Rhodobacteraceae.</title>
        <authorList>
            <person name="Szuroczki S."/>
            <person name="Abbaszade G."/>
            <person name="Buni D."/>
            <person name="Schumann P."/>
            <person name="Toth E."/>
        </authorList>
    </citation>
    <scope>NUCLEOTIDE SEQUENCE</scope>
    <source>
        <strain evidence="5">RG-N-1a</strain>
    </source>
</reference>
<dbReference type="CDD" id="cd05233">
    <property type="entry name" value="SDR_c"/>
    <property type="match status" value="1"/>
</dbReference>
<dbReference type="EMBL" id="WHUT02000013">
    <property type="protein sequence ID" value="NUB46281.1"/>
    <property type="molecule type" value="Genomic_DNA"/>
</dbReference>
<sequence>MPVHDKTVAVITGGTQGLGYAIAERLIAEGCGQIIIAGRAVSKGEAAAETLRATGADVRFLPADMGQPADAIALIDRTAARFGRVTALVNAAAGTDRGSILTATPDEWDRLMNVNARGPFFALQRFAQLAIAGGHPAAAVNILSMVVHCGQSFLAPYSASKAALANVTKNAAQALRGHKIRVNAINCGWMDTPGEDEVQRRYHGAADGWLAAAEDRAPMGMLVKPVHVAGLASYMLGAGSGVMTGAVVDFDQNVAGAYPE</sequence>
<evidence type="ECO:0000313" key="5">
    <source>
        <dbReference type="EMBL" id="NUB46281.1"/>
    </source>
</evidence>
<dbReference type="InterPro" id="IPR036291">
    <property type="entry name" value="NAD(P)-bd_dom_sf"/>
</dbReference>
<dbReference type="NCBIfam" id="NF004847">
    <property type="entry name" value="PRK06198.1"/>
    <property type="match status" value="1"/>
</dbReference>
<keyword evidence="6" id="KW-1185">Reference proteome</keyword>
<dbReference type="AlphaFoldDB" id="A0A8X8KQS2"/>
<dbReference type="PRINTS" id="PR00081">
    <property type="entry name" value="GDHRDH"/>
</dbReference>
<dbReference type="PROSITE" id="PS00061">
    <property type="entry name" value="ADH_SHORT"/>
    <property type="match status" value="1"/>
</dbReference>
<keyword evidence="2" id="KW-0560">Oxidoreductase</keyword>
<evidence type="ECO:0000256" key="2">
    <source>
        <dbReference type="ARBA" id="ARBA00023002"/>
    </source>
</evidence>
<dbReference type="SUPFAM" id="SSF51735">
    <property type="entry name" value="NAD(P)-binding Rossmann-fold domains"/>
    <property type="match status" value="1"/>
</dbReference>
<evidence type="ECO:0000256" key="3">
    <source>
        <dbReference type="ARBA" id="ARBA00023027"/>
    </source>
</evidence>
<dbReference type="InterPro" id="IPR057326">
    <property type="entry name" value="KR_dom"/>
</dbReference>
<dbReference type="PANTHER" id="PTHR24321:SF8">
    <property type="entry name" value="ESTRADIOL 17-BETA-DEHYDROGENASE 8-RELATED"/>
    <property type="match status" value="1"/>
</dbReference>
<comment type="similarity">
    <text evidence="1">Belongs to the short-chain dehydrogenases/reductases (SDR) family.</text>
</comment>
<evidence type="ECO:0000256" key="1">
    <source>
        <dbReference type="ARBA" id="ARBA00006484"/>
    </source>
</evidence>
<proteinExistence type="inferred from homology"/>
<dbReference type="InterPro" id="IPR002347">
    <property type="entry name" value="SDR_fam"/>
</dbReference>
<organism evidence="5 6">
    <name type="scientific">Fertoeibacter niger</name>
    <dbReference type="NCBI Taxonomy" id="2656921"/>
    <lineage>
        <taxon>Bacteria</taxon>
        <taxon>Pseudomonadati</taxon>
        <taxon>Pseudomonadota</taxon>
        <taxon>Alphaproteobacteria</taxon>
        <taxon>Rhodobacterales</taxon>
        <taxon>Paracoccaceae</taxon>
        <taxon>Fertoeibacter</taxon>
    </lineage>
</organism>
<dbReference type="Gene3D" id="3.40.50.720">
    <property type="entry name" value="NAD(P)-binding Rossmann-like Domain"/>
    <property type="match status" value="1"/>
</dbReference>
<evidence type="ECO:0000313" key="6">
    <source>
        <dbReference type="Proteomes" id="UP000484076"/>
    </source>
</evidence>
<evidence type="ECO:0000259" key="4">
    <source>
        <dbReference type="SMART" id="SM00822"/>
    </source>
</evidence>
<dbReference type="InterPro" id="IPR020904">
    <property type="entry name" value="Sc_DH/Rdtase_CS"/>
</dbReference>
<dbReference type="GO" id="GO:0016491">
    <property type="term" value="F:oxidoreductase activity"/>
    <property type="evidence" value="ECO:0007669"/>
    <property type="project" value="UniProtKB-KW"/>
</dbReference>
<feature type="domain" description="Ketoreductase" evidence="4">
    <location>
        <begin position="7"/>
        <end position="192"/>
    </location>
</feature>
<gene>
    <name evidence="5" type="ORF">GEU84_017960</name>
</gene>
<dbReference type="Pfam" id="PF00106">
    <property type="entry name" value="adh_short"/>
    <property type="match status" value="1"/>
</dbReference>
<protein>
    <submittedName>
        <fullName evidence="5">SDR family oxidoreductase</fullName>
    </submittedName>
</protein>
<keyword evidence="3" id="KW-0520">NAD</keyword>
<dbReference type="SMART" id="SM00822">
    <property type="entry name" value="PKS_KR"/>
    <property type="match status" value="1"/>
</dbReference>
<dbReference type="RefSeq" id="WP_174539974.1">
    <property type="nucleotide sequence ID" value="NZ_WHUT02000013.1"/>
</dbReference>
<dbReference type="Proteomes" id="UP000484076">
    <property type="component" value="Unassembled WGS sequence"/>
</dbReference>
<dbReference type="PANTHER" id="PTHR24321">
    <property type="entry name" value="DEHYDROGENASES, SHORT CHAIN"/>
    <property type="match status" value="1"/>
</dbReference>
<accession>A0A8X8KQS2</accession>
<comment type="caution">
    <text evidence="5">The sequence shown here is derived from an EMBL/GenBank/DDBJ whole genome shotgun (WGS) entry which is preliminary data.</text>
</comment>
<name>A0A8X8KQS2_9RHOB</name>